<dbReference type="PANTHER" id="PTHR34090">
    <property type="entry name" value="39S RIBOSOMAL PROTEIN L52, MITOCHONDRIAL"/>
    <property type="match status" value="1"/>
</dbReference>
<evidence type="ECO:0000256" key="6">
    <source>
        <dbReference type="ARBA" id="ARBA00023274"/>
    </source>
</evidence>
<feature type="region of interest" description="Disordered" evidence="9">
    <location>
        <begin position="107"/>
        <end position="137"/>
    </location>
</feature>
<organism evidence="10 11">
    <name type="scientific">Folsomia candida</name>
    <name type="common">Springtail</name>
    <dbReference type="NCBI Taxonomy" id="158441"/>
    <lineage>
        <taxon>Eukaryota</taxon>
        <taxon>Metazoa</taxon>
        <taxon>Ecdysozoa</taxon>
        <taxon>Arthropoda</taxon>
        <taxon>Hexapoda</taxon>
        <taxon>Collembola</taxon>
        <taxon>Entomobryomorpha</taxon>
        <taxon>Isotomoidea</taxon>
        <taxon>Isotomidae</taxon>
        <taxon>Proisotominae</taxon>
        <taxon>Folsomia</taxon>
    </lineage>
</organism>
<keyword evidence="4" id="KW-0689">Ribosomal protein</keyword>
<dbReference type="Proteomes" id="UP000198287">
    <property type="component" value="Unassembled WGS sequence"/>
</dbReference>
<dbReference type="GO" id="GO:0032543">
    <property type="term" value="P:mitochondrial translation"/>
    <property type="evidence" value="ECO:0007669"/>
    <property type="project" value="InterPro"/>
</dbReference>
<dbReference type="PANTHER" id="PTHR34090:SF1">
    <property type="entry name" value="LARGE RIBOSOMAL SUBUNIT PROTEIN ML52"/>
    <property type="match status" value="1"/>
</dbReference>
<keyword evidence="6" id="KW-0687">Ribonucleoprotein</keyword>
<evidence type="ECO:0000256" key="8">
    <source>
        <dbReference type="ARBA" id="ARBA00035425"/>
    </source>
</evidence>
<comment type="similarity">
    <text evidence="2">Belongs to the mitochondrion-specific ribosomal protein mL52 family.</text>
</comment>
<sequence length="193" mass="21422">MSASLSHYLPSAPLAASPNSGSFNNLTRAESIQRGPSSHYFRIAKFNCRPHQSLVGLLQARQGHNVIQNSSRGDLLWQTGARGNLVKNYHVSPCLSAVGAWRKEQGLSVNPTASGPLTDGPDYSFIDGRPTPPGSRKIKRAEKQLQLAKKIIELSKEVDFAVEFRKQRDEEEMAQKAKTLQRKLKPKGKEMEE</sequence>
<keyword evidence="5" id="KW-0496">Mitochondrion</keyword>
<dbReference type="STRING" id="158441.A0A226DR07"/>
<reference evidence="10 11" key="1">
    <citation type="submission" date="2015-12" db="EMBL/GenBank/DDBJ databases">
        <title>The genome of Folsomia candida.</title>
        <authorList>
            <person name="Faddeeva A."/>
            <person name="Derks M.F."/>
            <person name="Anvar Y."/>
            <person name="Smit S."/>
            <person name="Van Straalen N."/>
            <person name="Roelofs D."/>
        </authorList>
    </citation>
    <scope>NUCLEOTIDE SEQUENCE [LARGE SCALE GENOMIC DNA]</scope>
    <source>
        <strain evidence="10 11">VU population</strain>
        <tissue evidence="10">Whole body</tissue>
    </source>
</reference>
<evidence type="ECO:0000313" key="10">
    <source>
        <dbReference type="EMBL" id="OXA47121.1"/>
    </source>
</evidence>
<protein>
    <recommendedName>
        <fullName evidence="7">Large ribosomal subunit protein mL52</fullName>
    </recommendedName>
    <alternativeName>
        <fullName evidence="8">39S ribosomal protein L52, mitochondrial</fullName>
    </alternativeName>
</protein>
<evidence type="ECO:0000256" key="3">
    <source>
        <dbReference type="ARBA" id="ARBA00022946"/>
    </source>
</evidence>
<gene>
    <name evidence="10" type="ORF">Fcan01_18489</name>
</gene>
<keyword evidence="11" id="KW-1185">Reference proteome</keyword>
<dbReference type="OrthoDB" id="10249237at2759"/>
<evidence type="ECO:0000256" key="2">
    <source>
        <dbReference type="ARBA" id="ARBA00007232"/>
    </source>
</evidence>
<dbReference type="Pfam" id="PF18699">
    <property type="entry name" value="MRPL52"/>
    <property type="match status" value="1"/>
</dbReference>
<accession>A0A226DR07</accession>
<evidence type="ECO:0000256" key="5">
    <source>
        <dbReference type="ARBA" id="ARBA00023128"/>
    </source>
</evidence>
<proteinExistence type="inferred from homology"/>
<evidence type="ECO:0000256" key="7">
    <source>
        <dbReference type="ARBA" id="ARBA00035181"/>
    </source>
</evidence>
<evidence type="ECO:0000313" key="11">
    <source>
        <dbReference type="Proteomes" id="UP000198287"/>
    </source>
</evidence>
<evidence type="ECO:0000256" key="9">
    <source>
        <dbReference type="SAM" id="MobiDB-lite"/>
    </source>
</evidence>
<dbReference type="GO" id="GO:0003735">
    <property type="term" value="F:structural constituent of ribosome"/>
    <property type="evidence" value="ECO:0007669"/>
    <property type="project" value="InterPro"/>
</dbReference>
<comment type="subcellular location">
    <subcellularLocation>
        <location evidence="1">Mitochondrion</location>
    </subcellularLocation>
</comment>
<evidence type="ECO:0000256" key="4">
    <source>
        <dbReference type="ARBA" id="ARBA00022980"/>
    </source>
</evidence>
<comment type="caution">
    <text evidence="10">The sequence shown here is derived from an EMBL/GenBank/DDBJ whole genome shotgun (WGS) entry which is preliminary data.</text>
</comment>
<evidence type="ECO:0000256" key="1">
    <source>
        <dbReference type="ARBA" id="ARBA00004173"/>
    </source>
</evidence>
<dbReference type="AlphaFoldDB" id="A0A226DR07"/>
<name>A0A226DR07_FOLCA</name>
<keyword evidence="3" id="KW-0809">Transit peptide</keyword>
<dbReference type="InterPro" id="IPR034596">
    <property type="entry name" value="Ribosomal_mL52"/>
</dbReference>
<dbReference type="GO" id="GO:0005762">
    <property type="term" value="C:mitochondrial large ribosomal subunit"/>
    <property type="evidence" value="ECO:0007669"/>
    <property type="project" value="InterPro"/>
</dbReference>
<feature type="region of interest" description="Disordered" evidence="9">
    <location>
        <begin position="167"/>
        <end position="193"/>
    </location>
</feature>
<dbReference type="EMBL" id="LNIX01000014">
    <property type="protein sequence ID" value="OXA47121.1"/>
    <property type="molecule type" value="Genomic_DNA"/>
</dbReference>